<feature type="domain" description="Kazal-like" evidence="5">
    <location>
        <begin position="152"/>
        <end position="205"/>
    </location>
</feature>
<dbReference type="SUPFAM" id="SSF100895">
    <property type="entry name" value="Kazal-type serine protease inhibitors"/>
    <property type="match status" value="6"/>
</dbReference>
<dbReference type="InterPro" id="IPR050653">
    <property type="entry name" value="Prot_Inhib_GrowthFact_Antg"/>
</dbReference>
<feature type="signal peptide" evidence="4">
    <location>
        <begin position="1"/>
        <end position="20"/>
    </location>
</feature>
<comment type="caution">
    <text evidence="6">The sequence shown here is derived from an EMBL/GenBank/DDBJ whole genome shotgun (WGS) entry which is preliminary data.</text>
</comment>
<evidence type="ECO:0000256" key="4">
    <source>
        <dbReference type="SAM" id="SignalP"/>
    </source>
</evidence>
<proteinExistence type="predicted"/>
<evidence type="ECO:0000313" key="7">
    <source>
        <dbReference type="Proteomes" id="UP000794436"/>
    </source>
</evidence>
<feature type="domain" description="Kazal-like" evidence="5">
    <location>
        <begin position="322"/>
        <end position="368"/>
    </location>
</feature>
<dbReference type="PROSITE" id="PS51465">
    <property type="entry name" value="KAZAL_2"/>
    <property type="match status" value="6"/>
</dbReference>
<evidence type="ECO:0000313" key="6">
    <source>
        <dbReference type="EMBL" id="TMW58872.1"/>
    </source>
</evidence>
<gene>
    <name evidence="6" type="ORF">Poli38472_007017</name>
</gene>
<keyword evidence="1" id="KW-0646">Protease inhibitor</keyword>
<name>A0A8K1CAG4_PYTOL</name>
<dbReference type="InterPro" id="IPR036058">
    <property type="entry name" value="Kazal_dom_sf"/>
</dbReference>
<dbReference type="CDD" id="cd00104">
    <property type="entry name" value="KAZAL_FS"/>
    <property type="match status" value="5"/>
</dbReference>
<sequence length="368" mass="39853">MKIYVAAIAILGFAASQVTAHDNATSPSEYTVVSTIDCDEHAMCTSDYEPVCGTDGETYSNMCVFNNAVCDAMDDGVQLDKLFDGACDDTDANLYCHIRCTKEIMPVCGSDGVTYSNGCTLLAGRCETPSLTQVHTGECENENTEETRGYGEDMTSKCSNGCPRNIAPVCGSDGVTYYNDCLLKVAACENPDLGLTVAYDGECDTEECPKFCPDAIMPVCGTDGLTYDNECLLNIAACEQQDPDLTVDYEGECDDERPRPANKQPVTEETTHRACPEIACTDKYDPVCGTDGKTYSNDCYLKDAQCEHPALKLAYKGECKKTCQKPICLAIYEPVCGSDGKTYSNKCLFSYAQCLDAKLSIQFNGECA</sequence>
<feature type="chain" id="PRO_5035480526" description="Kazal-like domain-containing protein" evidence="4">
    <location>
        <begin position="21"/>
        <end position="368"/>
    </location>
</feature>
<dbReference type="OrthoDB" id="343609at2759"/>
<keyword evidence="7" id="KW-1185">Reference proteome</keyword>
<dbReference type="AlphaFoldDB" id="A0A8K1CAG4"/>
<feature type="domain" description="Kazal-like" evidence="5">
    <location>
        <begin position="90"/>
        <end position="141"/>
    </location>
</feature>
<dbReference type="GO" id="GO:0005576">
    <property type="term" value="C:extracellular region"/>
    <property type="evidence" value="ECO:0007669"/>
    <property type="project" value="TreeGrafter"/>
</dbReference>
<dbReference type="EMBL" id="SPLM01000110">
    <property type="protein sequence ID" value="TMW58872.1"/>
    <property type="molecule type" value="Genomic_DNA"/>
</dbReference>
<protein>
    <recommendedName>
        <fullName evidence="5">Kazal-like domain-containing protein</fullName>
    </recommendedName>
</protein>
<dbReference type="PANTHER" id="PTHR10913:SF45">
    <property type="entry name" value="FOLLISTATIN, ISOFORM A-RELATED"/>
    <property type="match status" value="1"/>
</dbReference>
<evidence type="ECO:0000256" key="3">
    <source>
        <dbReference type="ARBA" id="ARBA00023157"/>
    </source>
</evidence>
<keyword evidence="2" id="KW-0722">Serine protease inhibitor</keyword>
<keyword evidence="4" id="KW-0732">Signal</keyword>
<dbReference type="Gene3D" id="3.30.60.30">
    <property type="match status" value="6"/>
</dbReference>
<evidence type="ECO:0000259" key="5">
    <source>
        <dbReference type="PROSITE" id="PS51465"/>
    </source>
</evidence>
<feature type="domain" description="Kazal-like" evidence="5">
    <location>
        <begin position="269"/>
        <end position="321"/>
    </location>
</feature>
<feature type="domain" description="Kazal-like" evidence="5">
    <location>
        <begin position="206"/>
        <end position="255"/>
    </location>
</feature>
<dbReference type="Pfam" id="PF07648">
    <property type="entry name" value="Kazal_2"/>
    <property type="match status" value="4"/>
</dbReference>
<organism evidence="6 7">
    <name type="scientific">Pythium oligandrum</name>
    <name type="common">Mycoparasitic fungus</name>
    <dbReference type="NCBI Taxonomy" id="41045"/>
    <lineage>
        <taxon>Eukaryota</taxon>
        <taxon>Sar</taxon>
        <taxon>Stramenopiles</taxon>
        <taxon>Oomycota</taxon>
        <taxon>Peronosporomycetes</taxon>
        <taxon>Pythiales</taxon>
        <taxon>Pythiaceae</taxon>
        <taxon>Pythium</taxon>
    </lineage>
</organism>
<feature type="domain" description="Kazal-like" evidence="5">
    <location>
        <begin position="32"/>
        <end position="89"/>
    </location>
</feature>
<dbReference type="InterPro" id="IPR002350">
    <property type="entry name" value="Kazal_dom"/>
</dbReference>
<accession>A0A8K1CAG4</accession>
<keyword evidence="3" id="KW-1015">Disulfide bond</keyword>
<evidence type="ECO:0000256" key="2">
    <source>
        <dbReference type="ARBA" id="ARBA00022900"/>
    </source>
</evidence>
<dbReference type="PANTHER" id="PTHR10913">
    <property type="entry name" value="FOLLISTATIN-RELATED"/>
    <property type="match status" value="1"/>
</dbReference>
<evidence type="ECO:0000256" key="1">
    <source>
        <dbReference type="ARBA" id="ARBA00022690"/>
    </source>
</evidence>
<dbReference type="Proteomes" id="UP000794436">
    <property type="component" value="Unassembled WGS sequence"/>
</dbReference>
<dbReference type="SMART" id="SM00280">
    <property type="entry name" value="KAZAL"/>
    <property type="match status" value="6"/>
</dbReference>
<dbReference type="Pfam" id="PF00050">
    <property type="entry name" value="Kazal_1"/>
    <property type="match status" value="2"/>
</dbReference>
<reference evidence="6" key="1">
    <citation type="submission" date="2019-03" db="EMBL/GenBank/DDBJ databases">
        <title>Long read genome sequence of the mycoparasitic Pythium oligandrum ATCC 38472 isolated from sugarbeet rhizosphere.</title>
        <authorList>
            <person name="Gaulin E."/>
        </authorList>
    </citation>
    <scope>NUCLEOTIDE SEQUENCE</scope>
    <source>
        <strain evidence="6">ATCC 38472_TT</strain>
    </source>
</reference>